<feature type="compositionally biased region" description="Low complexity" evidence="1">
    <location>
        <begin position="45"/>
        <end position="57"/>
    </location>
</feature>
<dbReference type="CDD" id="cd06257">
    <property type="entry name" value="DnaJ"/>
    <property type="match status" value="1"/>
</dbReference>
<evidence type="ECO:0000313" key="5">
    <source>
        <dbReference type="Proteomes" id="UP000799324"/>
    </source>
</evidence>
<dbReference type="Proteomes" id="UP000799324">
    <property type="component" value="Unassembled WGS sequence"/>
</dbReference>
<reference evidence="4" key="1">
    <citation type="journal article" date="2020" name="Stud. Mycol.">
        <title>101 Dothideomycetes genomes: a test case for predicting lifestyles and emergence of pathogens.</title>
        <authorList>
            <person name="Haridas S."/>
            <person name="Albert R."/>
            <person name="Binder M."/>
            <person name="Bloem J."/>
            <person name="Labutti K."/>
            <person name="Salamov A."/>
            <person name="Andreopoulos B."/>
            <person name="Baker S."/>
            <person name="Barry K."/>
            <person name="Bills G."/>
            <person name="Bluhm B."/>
            <person name="Cannon C."/>
            <person name="Castanera R."/>
            <person name="Culley D."/>
            <person name="Daum C."/>
            <person name="Ezra D."/>
            <person name="Gonzalez J."/>
            <person name="Henrissat B."/>
            <person name="Kuo A."/>
            <person name="Liang C."/>
            <person name="Lipzen A."/>
            <person name="Lutzoni F."/>
            <person name="Magnuson J."/>
            <person name="Mondo S."/>
            <person name="Nolan M."/>
            <person name="Ohm R."/>
            <person name="Pangilinan J."/>
            <person name="Park H.-J."/>
            <person name="Ramirez L."/>
            <person name="Alfaro M."/>
            <person name="Sun H."/>
            <person name="Tritt A."/>
            <person name="Yoshinaga Y."/>
            <person name="Zwiers L.-H."/>
            <person name="Turgeon B."/>
            <person name="Goodwin S."/>
            <person name="Spatafora J."/>
            <person name="Crous P."/>
            <person name="Grigoriev I."/>
        </authorList>
    </citation>
    <scope>NUCLEOTIDE SEQUENCE</scope>
    <source>
        <strain evidence="4">CBS 122681</strain>
    </source>
</reference>
<dbReference type="OrthoDB" id="10250354at2759"/>
<organism evidence="4 5">
    <name type="scientific">Lophiostoma macrostomum CBS 122681</name>
    <dbReference type="NCBI Taxonomy" id="1314788"/>
    <lineage>
        <taxon>Eukaryota</taxon>
        <taxon>Fungi</taxon>
        <taxon>Dikarya</taxon>
        <taxon>Ascomycota</taxon>
        <taxon>Pezizomycotina</taxon>
        <taxon>Dothideomycetes</taxon>
        <taxon>Pleosporomycetidae</taxon>
        <taxon>Pleosporales</taxon>
        <taxon>Lophiostomataceae</taxon>
        <taxon>Lophiostoma</taxon>
    </lineage>
</organism>
<feature type="domain" description="J" evidence="3">
    <location>
        <begin position="63"/>
        <end position="128"/>
    </location>
</feature>
<dbReference type="InterPro" id="IPR036869">
    <property type="entry name" value="J_dom_sf"/>
</dbReference>
<dbReference type="AlphaFoldDB" id="A0A6A6SYP7"/>
<dbReference type="Pfam" id="PF00226">
    <property type="entry name" value="DnaJ"/>
    <property type="match status" value="1"/>
</dbReference>
<keyword evidence="2" id="KW-0812">Transmembrane</keyword>
<evidence type="ECO:0000313" key="4">
    <source>
        <dbReference type="EMBL" id="KAF2651354.1"/>
    </source>
</evidence>
<keyword evidence="2" id="KW-0472">Membrane</keyword>
<dbReference type="InterPro" id="IPR053025">
    <property type="entry name" value="Mito_ATP_Synthase-Asso"/>
</dbReference>
<accession>A0A6A6SYP7</accession>
<dbReference type="InterPro" id="IPR001623">
    <property type="entry name" value="DnaJ_domain"/>
</dbReference>
<dbReference type="SUPFAM" id="SSF46565">
    <property type="entry name" value="Chaperone J-domain"/>
    <property type="match status" value="1"/>
</dbReference>
<evidence type="ECO:0000259" key="3">
    <source>
        <dbReference type="PROSITE" id="PS50076"/>
    </source>
</evidence>
<dbReference type="PROSITE" id="PS50076">
    <property type="entry name" value="DNAJ_2"/>
    <property type="match status" value="1"/>
</dbReference>
<gene>
    <name evidence="4" type="ORF">K491DRAFT_696539</name>
</gene>
<dbReference type="Gene3D" id="1.10.287.110">
    <property type="entry name" value="DnaJ domain"/>
    <property type="match status" value="1"/>
</dbReference>
<feature type="compositionally biased region" description="Gly residues" evidence="1">
    <location>
        <begin position="230"/>
        <end position="240"/>
    </location>
</feature>
<dbReference type="EMBL" id="MU004428">
    <property type="protein sequence ID" value="KAF2651354.1"/>
    <property type="molecule type" value="Genomic_DNA"/>
</dbReference>
<protein>
    <submittedName>
        <fullName evidence="4">DnaJ-domain-containing protein</fullName>
    </submittedName>
</protein>
<feature type="compositionally biased region" description="Low complexity" evidence="1">
    <location>
        <begin position="200"/>
        <end position="214"/>
    </location>
</feature>
<keyword evidence="5" id="KW-1185">Reference proteome</keyword>
<dbReference type="PRINTS" id="PR00625">
    <property type="entry name" value="JDOMAIN"/>
</dbReference>
<dbReference type="SMART" id="SM00271">
    <property type="entry name" value="DnaJ"/>
    <property type="match status" value="1"/>
</dbReference>
<name>A0A6A6SYP7_9PLEO</name>
<evidence type="ECO:0000256" key="1">
    <source>
        <dbReference type="SAM" id="MobiDB-lite"/>
    </source>
</evidence>
<feature type="transmembrane region" description="Helical" evidence="2">
    <location>
        <begin position="286"/>
        <end position="306"/>
    </location>
</feature>
<feature type="region of interest" description="Disordered" evidence="1">
    <location>
        <begin position="126"/>
        <end position="244"/>
    </location>
</feature>
<evidence type="ECO:0000256" key="2">
    <source>
        <dbReference type="SAM" id="Phobius"/>
    </source>
</evidence>
<sequence length="325" mass="35882">MPLRPPTYLRPPRIANSHIPIHIHQSSLYARRPHNAIPPTRPPHSHSQQSSFHTTPHPLTDKTHYETLSLPPTATPAEIKRQFFSLSKTHHPDKNPNDPTASTRFVAISEAYHILSVPDKRAQYDAQLSQQHGSGRTRGWAGAAPQGSYSSHSFAGSRPATGLNKKRGTFRGPPPSFYKAGGYGRHGAKRAEYAQHQTTGSSSSSGFNSSASFGAGAGPGANTSEPGDTTEGGMGHGQGEQGFEVPHFDDQAHKRMHDHVNEYIMSRRRRERVSEETEDVRGNGTLVNFFVVTGVLAVIFVVSKVFERTMEKSREDRHRKRLDKS</sequence>
<proteinExistence type="predicted"/>
<dbReference type="PANTHER" id="PTHR44873:SF1">
    <property type="entry name" value="DNAJ HOMOLOG SUBFAMILY C MEMBER 30, MITOCHONDRIAL"/>
    <property type="match status" value="1"/>
</dbReference>
<keyword evidence="2" id="KW-1133">Transmembrane helix</keyword>
<feature type="region of interest" description="Disordered" evidence="1">
    <location>
        <begin position="33"/>
        <end position="70"/>
    </location>
</feature>
<dbReference type="PANTHER" id="PTHR44873">
    <property type="entry name" value="DNAJ HOMOLOG SUBFAMILY C MEMBER 30, MITOCHONDRIAL"/>
    <property type="match status" value="1"/>
</dbReference>